<accession>A0A850HGH4</accession>
<comment type="caution">
    <text evidence="9">The sequence shown here is derived from an EMBL/GenBank/DDBJ whole genome shotgun (WGS) entry which is preliminary data.</text>
</comment>
<sequence length="783" mass="87039">MKNRPLCSVCLILLLAAVIRVVVGGERLVLELRPSALECLVRDKEAITVRGRLIRIEEKSNGQMLTLIDNSIKSKKASFQEKAILIYLDSKNSEEISIKHNSSEEIPSKELHLGNQLEVKGEVSFYQNARNPGNFDQKRYYQTQNIHGMVWGKSCSIVSDDRWRLRDSLFHFRTLWKKKMEVMMGEKDGATLAAMILGEKSGMDPEQKELYQINGIGHILAVSGLHLSLIGIGMYRILRSLTGSYQIGGVAGILFLFGYILMIGPTVSAVRALVMFLFRVGADITGRHYDSVTALVVSAVCVLYWRPLYLYDGGFWLSFGAVFAVVFVLPVLEKFFLTDRRVFVKGFLASAGIQIVLLPIQLSCFFELPVYAVLLNLYVIPLMSVLLVVGIFGSVFAFLGTVVFPAAKLCFGISSGILELYEESCRLALGFPGARVIAGQPPGWKIIAYYVVLFAALGWMKRKNLQSDKRKPRKKERKQEDFKAKSIGCVRRMIGGLSLFLLAAFLLFPEKTQGFCVTFLDVGQGDGIFLRGPDGTTYLADGGSSDVKQVGKYRIEPFLKAQGCGKLDYVFVSHGDQDHLNGISELIERRRIGVKIGTLVLPVREVWDEALLNLAWQAQKAGITVAEMKPGQKVTEGELEIVCIQPEKERRLEQGNAASMVLAVTYGEFDLLLTGDVEKEGEELLTEQMKRFYGNKTLDVLKAAHHGSGNSSAKEFLETVSPKYAVISAGVKNRYGHPHKEALRRLKESGSIIYSTQTGGAISVWSDGKRMCFYYPGKGVEFT</sequence>
<keyword evidence="4 6" id="KW-1133">Transmembrane helix</keyword>
<feature type="transmembrane region" description="Helical" evidence="6">
    <location>
        <begin position="344"/>
        <end position="362"/>
    </location>
</feature>
<dbReference type="NCBIfam" id="TIGR00360">
    <property type="entry name" value="ComEC_N-term"/>
    <property type="match status" value="1"/>
</dbReference>
<dbReference type="AlphaFoldDB" id="A0A850HGH4"/>
<evidence type="ECO:0000313" key="9">
    <source>
        <dbReference type="EMBL" id="NVH57640.1"/>
    </source>
</evidence>
<dbReference type="SMART" id="SM00849">
    <property type="entry name" value="Lactamase_B"/>
    <property type="match status" value="1"/>
</dbReference>
<keyword evidence="2" id="KW-1003">Cell membrane</keyword>
<evidence type="ECO:0000313" key="8">
    <source>
        <dbReference type="EMBL" id="NSK14273.1"/>
    </source>
</evidence>
<proteinExistence type="predicted"/>
<dbReference type="InterPro" id="IPR001279">
    <property type="entry name" value="Metallo-B-lactamas"/>
</dbReference>
<evidence type="ECO:0000256" key="5">
    <source>
        <dbReference type="ARBA" id="ARBA00023136"/>
    </source>
</evidence>
<dbReference type="Gene3D" id="3.60.15.10">
    <property type="entry name" value="Ribonuclease Z/Hydroxyacylglutathione hydrolase-like"/>
    <property type="match status" value="1"/>
</dbReference>
<evidence type="ECO:0000256" key="1">
    <source>
        <dbReference type="ARBA" id="ARBA00004651"/>
    </source>
</evidence>
<dbReference type="InterPro" id="IPR035681">
    <property type="entry name" value="ComA-like_MBL"/>
</dbReference>
<evidence type="ECO:0000256" key="3">
    <source>
        <dbReference type="ARBA" id="ARBA00022692"/>
    </source>
</evidence>
<dbReference type="InterPro" id="IPR036866">
    <property type="entry name" value="RibonucZ/Hydroxyglut_hydro"/>
</dbReference>
<feature type="transmembrane region" description="Helical" evidence="6">
    <location>
        <begin position="489"/>
        <end position="508"/>
    </location>
</feature>
<evidence type="ECO:0000256" key="2">
    <source>
        <dbReference type="ARBA" id="ARBA00022475"/>
    </source>
</evidence>
<dbReference type="RefSeq" id="WP_101695622.1">
    <property type="nucleotide sequence ID" value="NZ_JAAITX010000002.1"/>
</dbReference>
<gene>
    <name evidence="9" type="ORF">G5A66_03035</name>
    <name evidence="8" type="ORF">G5A75_05165</name>
</gene>
<dbReference type="NCBIfam" id="TIGR00361">
    <property type="entry name" value="ComEC_Rec2"/>
    <property type="match status" value="1"/>
</dbReference>
<dbReference type="PANTHER" id="PTHR30619:SF7">
    <property type="entry name" value="BETA-LACTAMASE DOMAIN PROTEIN"/>
    <property type="match status" value="1"/>
</dbReference>
<keyword evidence="3 6" id="KW-0812">Transmembrane</keyword>
<protein>
    <submittedName>
        <fullName evidence="9">DNA internalization-related competence protein ComEC/Rec2</fullName>
    </submittedName>
</protein>
<evidence type="ECO:0000256" key="6">
    <source>
        <dbReference type="SAM" id="Phobius"/>
    </source>
</evidence>
<feature type="transmembrane region" description="Helical" evidence="6">
    <location>
        <begin position="368"/>
        <end position="389"/>
    </location>
</feature>
<feature type="transmembrane region" description="Helical" evidence="6">
    <location>
        <begin position="215"/>
        <end position="238"/>
    </location>
</feature>
<dbReference type="SUPFAM" id="SSF56281">
    <property type="entry name" value="Metallo-hydrolase/oxidoreductase"/>
    <property type="match status" value="1"/>
</dbReference>
<evidence type="ECO:0000259" key="7">
    <source>
        <dbReference type="SMART" id="SM00849"/>
    </source>
</evidence>
<feature type="transmembrane region" description="Helical" evidence="6">
    <location>
        <begin position="250"/>
        <end position="278"/>
    </location>
</feature>
<dbReference type="OrthoDB" id="9761531at2"/>
<dbReference type="InterPro" id="IPR052159">
    <property type="entry name" value="Competence_DNA_uptake"/>
</dbReference>
<comment type="subcellular location">
    <subcellularLocation>
        <location evidence="1">Cell membrane</location>
        <topology evidence="1">Multi-pass membrane protein</topology>
    </subcellularLocation>
</comment>
<dbReference type="GO" id="GO:0030420">
    <property type="term" value="P:establishment of competence for transformation"/>
    <property type="evidence" value="ECO:0007669"/>
    <property type="project" value="InterPro"/>
</dbReference>
<reference evidence="9" key="2">
    <citation type="submission" date="2020-02" db="EMBL/GenBank/DDBJ databases">
        <authorList>
            <person name="Littmann E."/>
            <person name="Sorbara M."/>
        </authorList>
    </citation>
    <scope>NUCLEOTIDE SEQUENCE</scope>
    <source>
        <strain evidence="9">MSK.17.11</strain>
        <strain evidence="8">MSK.17.38</strain>
    </source>
</reference>
<dbReference type="GO" id="GO:0005886">
    <property type="term" value="C:plasma membrane"/>
    <property type="evidence" value="ECO:0007669"/>
    <property type="project" value="UniProtKB-SubCell"/>
</dbReference>
<organism evidence="9 10">
    <name type="scientific">Dorea phocaeensis</name>
    <dbReference type="NCBI Taxonomy" id="2040291"/>
    <lineage>
        <taxon>Bacteria</taxon>
        <taxon>Bacillati</taxon>
        <taxon>Bacillota</taxon>
        <taxon>Clostridia</taxon>
        <taxon>Lachnospirales</taxon>
        <taxon>Lachnospiraceae</taxon>
        <taxon>Dorea</taxon>
    </lineage>
</organism>
<dbReference type="Pfam" id="PF03772">
    <property type="entry name" value="Competence"/>
    <property type="match status" value="1"/>
</dbReference>
<feature type="transmembrane region" description="Helical" evidence="6">
    <location>
        <begin position="396"/>
        <end position="421"/>
    </location>
</feature>
<dbReference type="PANTHER" id="PTHR30619">
    <property type="entry name" value="DNA INTERNALIZATION/COMPETENCE PROTEIN COMEC/REC2"/>
    <property type="match status" value="1"/>
</dbReference>
<keyword evidence="10" id="KW-1185">Reference proteome</keyword>
<dbReference type="Proteomes" id="UP000701680">
    <property type="component" value="Unassembled WGS sequence"/>
</dbReference>
<name>A0A850HGH4_9FIRM</name>
<keyword evidence="5 6" id="KW-0472">Membrane</keyword>
<dbReference type="CDD" id="cd07731">
    <property type="entry name" value="ComA-like_MBL-fold"/>
    <property type="match status" value="1"/>
</dbReference>
<dbReference type="EMBL" id="JAAIUO010000002">
    <property type="protein sequence ID" value="NSK14273.1"/>
    <property type="molecule type" value="Genomic_DNA"/>
</dbReference>
<dbReference type="EMBL" id="JAAITX010000002">
    <property type="protein sequence ID" value="NVH57640.1"/>
    <property type="molecule type" value="Genomic_DNA"/>
</dbReference>
<evidence type="ECO:0000313" key="10">
    <source>
        <dbReference type="Proteomes" id="UP000528555"/>
    </source>
</evidence>
<evidence type="ECO:0000256" key="4">
    <source>
        <dbReference type="ARBA" id="ARBA00022989"/>
    </source>
</evidence>
<dbReference type="InterPro" id="IPR004797">
    <property type="entry name" value="Competence_ComEC/Rec2"/>
</dbReference>
<reference evidence="10 11" key="1">
    <citation type="journal article" date="2020" name="Cell Host Microbe">
        <title>Functional and Genomic Variation between Human-Derived Isolates of Lachnospiraceae Reveals Inter- and Intra-Species Diversity.</title>
        <authorList>
            <person name="Sorbara M.T."/>
            <person name="Littmann E.R."/>
            <person name="Fontana E."/>
            <person name="Moody T.U."/>
            <person name="Kohout C.E."/>
            <person name="Gjonbalaj M."/>
            <person name="Eaton V."/>
            <person name="Seok R."/>
            <person name="Leiner I.M."/>
            <person name="Pamer E.G."/>
        </authorList>
    </citation>
    <scope>NUCLEOTIDE SEQUENCE [LARGE SCALE GENOMIC DNA]</scope>
    <source>
        <strain evidence="9 10">MSK.17.11</strain>
        <strain evidence="8 11">MSK.17.38</strain>
    </source>
</reference>
<dbReference type="InterPro" id="IPR025405">
    <property type="entry name" value="DUF4131"/>
</dbReference>
<feature type="transmembrane region" description="Helical" evidence="6">
    <location>
        <begin position="313"/>
        <end position="332"/>
    </location>
</feature>
<dbReference type="Pfam" id="PF00753">
    <property type="entry name" value="Lactamase_B"/>
    <property type="match status" value="1"/>
</dbReference>
<evidence type="ECO:0000313" key="11">
    <source>
        <dbReference type="Proteomes" id="UP000701680"/>
    </source>
</evidence>
<feature type="domain" description="Metallo-beta-lactamase" evidence="7">
    <location>
        <begin position="524"/>
        <end position="731"/>
    </location>
</feature>
<dbReference type="Proteomes" id="UP000528555">
    <property type="component" value="Unassembled WGS sequence"/>
</dbReference>
<feature type="transmembrane region" description="Helical" evidence="6">
    <location>
        <begin position="441"/>
        <end position="460"/>
    </location>
</feature>
<dbReference type="InterPro" id="IPR004477">
    <property type="entry name" value="ComEC_N"/>
</dbReference>
<dbReference type="Pfam" id="PF13567">
    <property type="entry name" value="DUF4131"/>
    <property type="match status" value="1"/>
</dbReference>